<gene>
    <name evidence="2" type="ORF">BCF88_1102</name>
</gene>
<sequence>MKKIIFSGAISIPLCLLSAGCNLSYNKPKEENNKINPNKQEQKFNISYYLNGKLQKVIKAKKGDKIIPINFTKPGFKFVGYFIDKEYTKKLNIDHVIDSNVDIFLKFELNIQKVNFIEKSYNLHSLPVINLTNNTVKLSEHNNIQYIDLEQFLSIAKDVLIINDKPIDDVLYNGKMYKLNRQLNSNYDGKIFTIESINKYDSKDQNEKSIINKSYIKFDYLNQIIKISGFDFFENVKPYEKEGKIEFYNPEKSNFSEIEIDLSNYNINMIEQKGKLYLPFVLLNQLLLGENENQLYFNNDKVYIFEFTQVHDNNSNETKKALLSNTKSRPISKKLKEFEYNYLNLLLDVFYPIKPKSKTFAKFLETYKLGLLDDNDRMHFNTLNTLIKDLDDIHTKPLLWGNQYISNLDKEIENLSNSSSYKHKERVKKFREIEKKLVKLEISKDLKESEIRYTKDKKTAIIKIDQISRYTTEGLNKQLAEAKAKEAVNIVFDLSLNRGGSVQATYEILGYLSDKNFKYNKYYPLTQDTKIIEIKSNVGKKDFNYFILTSPITYSAGSLLAAVSKNNNLAKIIGYQSAGGVSEVKISVLPTGLILRRSGNYTLSDFNKNSYEWGVKPDFEFDKKNGYEFEKLFNLDYIQEVVNQLTKNS</sequence>
<dbReference type="InterPro" id="IPR029045">
    <property type="entry name" value="ClpP/crotonase-like_dom_sf"/>
</dbReference>
<comment type="caution">
    <text evidence="2">The sequence shown here is derived from an EMBL/GenBank/DDBJ whole genome shotgun (WGS) entry which is preliminary data.</text>
</comment>
<evidence type="ECO:0000313" key="3">
    <source>
        <dbReference type="Proteomes" id="UP000247715"/>
    </source>
</evidence>
<dbReference type="GO" id="GO:0006508">
    <property type="term" value="P:proteolysis"/>
    <property type="evidence" value="ECO:0007669"/>
    <property type="project" value="InterPro"/>
</dbReference>
<dbReference type="SUPFAM" id="SSF52096">
    <property type="entry name" value="ClpP/crotonase"/>
    <property type="match status" value="1"/>
</dbReference>
<protein>
    <submittedName>
        <fullName evidence="2">Peptidase S41-like protein</fullName>
    </submittedName>
</protein>
<reference evidence="2 3" key="1">
    <citation type="submission" date="2018-06" db="EMBL/GenBank/DDBJ databases">
        <title>Genomic Encyclopedia of Archaeal and Bacterial Type Strains, Phase II (KMG-II): from individual species to whole genera.</title>
        <authorList>
            <person name="Goeker M."/>
        </authorList>
    </citation>
    <scope>NUCLEOTIDE SEQUENCE [LARGE SCALE GENOMIC DNA]</scope>
    <source>
        <strain evidence="2 3">ATCC 29103</strain>
    </source>
</reference>
<dbReference type="GO" id="GO:0008236">
    <property type="term" value="F:serine-type peptidase activity"/>
    <property type="evidence" value="ECO:0007669"/>
    <property type="project" value="InterPro"/>
</dbReference>
<dbReference type="Gene3D" id="3.90.226.10">
    <property type="entry name" value="2-enoyl-CoA Hydratase, Chain A, domain 1"/>
    <property type="match status" value="1"/>
</dbReference>
<dbReference type="EMBL" id="QKLP01000010">
    <property type="protein sequence ID" value="PYF42547.1"/>
    <property type="molecule type" value="Genomic_DNA"/>
</dbReference>
<dbReference type="PROSITE" id="PS51257">
    <property type="entry name" value="PROKAR_LIPOPROTEIN"/>
    <property type="match status" value="1"/>
</dbReference>
<dbReference type="Pfam" id="PF03572">
    <property type="entry name" value="Peptidase_S41"/>
    <property type="match status" value="1"/>
</dbReference>
<organism evidence="2 3">
    <name type="scientific">Metamycoplasma alkalescens</name>
    <dbReference type="NCBI Taxonomy" id="45363"/>
    <lineage>
        <taxon>Bacteria</taxon>
        <taxon>Bacillati</taxon>
        <taxon>Mycoplasmatota</taxon>
        <taxon>Mycoplasmoidales</taxon>
        <taxon>Metamycoplasmataceae</taxon>
        <taxon>Metamycoplasma</taxon>
    </lineage>
</organism>
<dbReference type="SMART" id="SM00245">
    <property type="entry name" value="TSPc"/>
    <property type="match status" value="1"/>
</dbReference>
<name>A0A318U756_9BACT</name>
<proteinExistence type="predicted"/>
<dbReference type="InterPro" id="IPR005151">
    <property type="entry name" value="Tail-specific_protease"/>
</dbReference>
<feature type="domain" description="Tail specific protease" evidence="1">
    <location>
        <begin position="430"/>
        <end position="622"/>
    </location>
</feature>
<dbReference type="Proteomes" id="UP000247715">
    <property type="component" value="Unassembled WGS sequence"/>
</dbReference>
<dbReference type="RefSeq" id="WP_110858398.1">
    <property type="nucleotide sequence ID" value="NZ_LS991949.1"/>
</dbReference>
<evidence type="ECO:0000313" key="2">
    <source>
        <dbReference type="EMBL" id="PYF42547.1"/>
    </source>
</evidence>
<evidence type="ECO:0000259" key="1">
    <source>
        <dbReference type="SMART" id="SM00245"/>
    </source>
</evidence>
<accession>A0A318U756</accession>
<dbReference type="AlphaFoldDB" id="A0A318U756"/>